<dbReference type="InterPro" id="IPR044156">
    <property type="entry name" value="Galectin-like"/>
</dbReference>
<keyword evidence="5" id="KW-1185">Reference proteome</keyword>
<dbReference type="GO" id="GO:0030246">
    <property type="term" value="F:carbohydrate binding"/>
    <property type="evidence" value="ECO:0007669"/>
    <property type="project" value="UniProtKB-UniRule"/>
</dbReference>
<dbReference type="Gene3D" id="2.60.120.200">
    <property type="match status" value="1"/>
</dbReference>
<feature type="domain" description="Galectin" evidence="3">
    <location>
        <begin position="7"/>
        <end position="97"/>
    </location>
</feature>
<dbReference type="SMART" id="SM00908">
    <property type="entry name" value="Gal-bind_lectin"/>
    <property type="match status" value="1"/>
</dbReference>
<organism evidence="4 5">
    <name type="scientific">Sinocyclocheilus grahami</name>
    <name type="common">Dianchi golden-line fish</name>
    <name type="synonym">Barbus grahami</name>
    <dbReference type="NCBI Taxonomy" id="75366"/>
    <lineage>
        <taxon>Eukaryota</taxon>
        <taxon>Metazoa</taxon>
        <taxon>Chordata</taxon>
        <taxon>Craniata</taxon>
        <taxon>Vertebrata</taxon>
        <taxon>Euteleostomi</taxon>
        <taxon>Actinopterygii</taxon>
        <taxon>Neopterygii</taxon>
        <taxon>Teleostei</taxon>
        <taxon>Ostariophysi</taxon>
        <taxon>Cypriniformes</taxon>
        <taxon>Cyprinidae</taxon>
        <taxon>Cyprininae</taxon>
        <taxon>Sinocyclocheilus</taxon>
    </lineage>
</organism>
<dbReference type="Pfam" id="PF00337">
    <property type="entry name" value="Gal-bind_lectin"/>
    <property type="match status" value="1"/>
</dbReference>
<dbReference type="PROSITE" id="PS51304">
    <property type="entry name" value="GALECTIN"/>
    <property type="match status" value="1"/>
</dbReference>
<evidence type="ECO:0000256" key="1">
    <source>
        <dbReference type="ARBA" id="ARBA00022734"/>
    </source>
</evidence>
<dbReference type="InterPro" id="IPR013320">
    <property type="entry name" value="ConA-like_dom_sf"/>
</dbReference>
<dbReference type="GO" id="GO:0016936">
    <property type="term" value="F:galactoside binding"/>
    <property type="evidence" value="ECO:0007669"/>
    <property type="project" value="TreeGrafter"/>
</dbReference>
<dbReference type="InterPro" id="IPR001079">
    <property type="entry name" value="Galectin_CRD"/>
</dbReference>
<sequence length="97" mass="10837">MTLLSEVFTIKDMSFKAGMEMKITGKTKPGCEAFSINIGHDADTVALHFNPRFNSNVVVCNSNQGGSYKFIVNSEGINFEINCFYNESFTVLKQQIQ</sequence>
<dbReference type="SUPFAM" id="SSF49899">
    <property type="entry name" value="Concanavalin A-like lectins/glucanases"/>
    <property type="match status" value="1"/>
</dbReference>
<evidence type="ECO:0000313" key="5">
    <source>
        <dbReference type="Proteomes" id="UP000472262"/>
    </source>
</evidence>
<accession>A0A672REA8</accession>
<dbReference type="GO" id="GO:0043236">
    <property type="term" value="F:laminin binding"/>
    <property type="evidence" value="ECO:0007669"/>
    <property type="project" value="TreeGrafter"/>
</dbReference>
<protein>
    <recommendedName>
        <fullName evidence="2">Galectin</fullName>
    </recommendedName>
</protein>
<evidence type="ECO:0000313" key="4">
    <source>
        <dbReference type="Ensembl" id="ENSSGRP00000087029.1"/>
    </source>
</evidence>
<dbReference type="AlphaFoldDB" id="A0A672REA8"/>
<evidence type="ECO:0000259" key="3">
    <source>
        <dbReference type="PROSITE" id="PS51304"/>
    </source>
</evidence>
<dbReference type="Ensembl" id="ENSSGRT00000092646.1">
    <property type="protein sequence ID" value="ENSSGRP00000087029.1"/>
    <property type="gene ID" value="ENSSGRG00000043746.1"/>
</dbReference>
<dbReference type="PANTHER" id="PTHR11346">
    <property type="entry name" value="GALECTIN"/>
    <property type="match status" value="1"/>
</dbReference>
<proteinExistence type="predicted"/>
<reference evidence="4" key="1">
    <citation type="submission" date="2025-08" db="UniProtKB">
        <authorList>
            <consortium name="Ensembl"/>
        </authorList>
    </citation>
    <scope>IDENTIFICATION</scope>
</reference>
<dbReference type="PANTHER" id="PTHR11346:SF97">
    <property type="entry name" value="GALECTIN-1"/>
    <property type="match status" value="1"/>
</dbReference>
<reference evidence="4" key="2">
    <citation type="submission" date="2025-09" db="UniProtKB">
        <authorList>
            <consortium name="Ensembl"/>
        </authorList>
    </citation>
    <scope>IDENTIFICATION</scope>
</reference>
<dbReference type="GO" id="GO:0005615">
    <property type="term" value="C:extracellular space"/>
    <property type="evidence" value="ECO:0007669"/>
    <property type="project" value="TreeGrafter"/>
</dbReference>
<evidence type="ECO:0000256" key="2">
    <source>
        <dbReference type="RuleBase" id="RU102079"/>
    </source>
</evidence>
<dbReference type="InParanoid" id="A0A672REA8"/>
<keyword evidence="1 2" id="KW-0430">Lectin</keyword>
<name>A0A672REA8_SINGR</name>
<dbReference type="Proteomes" id="UP000472262">
    <property type="component" value="Unassembled WGS sequence"/>
</dbReference>